<gene>
    <name evidence="1" type="ORF">PCOR1329_LOCUS50716</name>
</gene>
<protein>
    <submittedName>
        <fullName evidence="1">Uncharacterized protein</fullName>
    </submittedName>
</protein>
<dbReference type="Pfam" id="PF12294">
    <property type="entry name" value="DUF3626"/>
    <property type="match status" value="1"/>
</dbReference>
<organism evidence="1 2">
    <name type="scientific">Prorocentrum cordatum</name>
    <dbReference type="NCBI Taxonomy" id="2364126"/>
    <lineage>
        <taxon>Eukaryota</taxon>
        <taxon>Sar</taxon>
        <taxon>Alveolata</taxon>
        <taxon>Dinophyceae</taxon>
        <taxon>Prorocentrales</taxon>
        <taxon>Prorocentraceae</taxon>
        <taxon>Prorocentrum</taxon>
    </lineage>
</organism>
<name>A0ABN9UQW5_9DINO</name>
<proteinExistence type="predicted"/>
<keyword evidence="2" id="KW-1185">Reference proteome</keyword>
<comment type="caution">
    <text evidence="1">The sequence shown here is derived from an EMBL/GenBank/DDBJ whole genome shotgun (WGS) entry which is preliminary data.</text>
</comment>
<dbReference type="InterPro" id="IPR022074">
    <property type="entry name" value="DUF3626"/>
</dbReference>
<evidence type="ECO:0000313" key="2">
    <source>
        <dbReference type="Proteomes" id="UP001189429"/>
    </source>
</evidence>
<dbReference type="Proteomes" id="UP001189429">
    <property type="component" value="Unassembled WGS sequence"/>
</dbReference>
<sequence length="310" mass="36151">MKSLHGCQRNALKRVRGSAEDLHRRALAKLRERCERLQIIDGLEQIFEWVLWDAPIIIHIDLDAVGRYLKEDSYYRNQFETGTTKGLNILPIREGWEEKLFGECYKDALPFERPKYGVLDIMNDPEGVLAAKDYGRSYAILKQARFRCTLTPRDSGKPSVEFGHVGTLDMCAHVLLEFSDEELGEIYRVATAADSRDRIGDSRHIQGFDYKEIQLHGELDLKKHVKRLVVDPQHLVYGLCHDLGDEQKLDQEGIERLCQEHGWDLSYIGDPDKARAVGFRDTRFKWEKDIRKEQRWKNQTRIPSRIRCVR</sequence>
<evidence type="ECO:0000313" key="1">
    <source>
        <dbReference type="EMBL" id="CAK0862255.1"/>
    </source>
</evidence>
<accession>A0ABN9UQW5</accession>
<dbReference type="EMBL" id="CAUYUJ010016140">
    <property type="protein sequence ID" value="CAK0862255.1"/>
    <property type="molecule type" value="Genomic_DNA"/>
</dbReference>
<reference evidence="1" key="1">
    <citation type="submission" date="2023-10" db="EMBL/GenBank/DDBJ databases">
        <authorList>
            <person name="Chen Y."/>
            <person name="Shah S."/>
            <person name="Dougan E. K."/>
            <person name="Thang M."/>
            <person name="Chan C."/>
        </authorList>
    </citation>
    <scope>NUCLEOTIDE SEQUENCE [LARGE SCALE GENOMIC DNA]</scope>
</reference>